<sequence length="76" mass="8024">MRAEAHEMEGQEGVTPPGPSAQPVPKDQAVLGEVIDQVLHSANHGCRGVTIACATEHTVGLSDQPRSLSMHWVCAP</sequence>
<evidence type="ECO:0000313" key="2">
    <source>
        <dbReference type="EMBL" id="GEO97538.1"/>
    </source>
</evidence>
<keyword evidence="3" id="KW-1185">Reference proteome</keyword>
<name>A0A512IIR9_9MICC</name>
<evidence type="ECO:0000256" key="1">
    <source>
        <dbReference type="SAM" id="MobiDB-lite"/>
    </source>
</evidence>
<reference evidence="2 3" key="1">
    <citation type="submission" date="2019-07" db="EMBL/GenBank/DDBJ databases">
        <title>Whole genome shotgun sequence of Kocuria turfanensis NBRC 107627.</title>
        <authorList>
            <person name="Hosoyama A."/>
            <person name="Uohara A."/>
            <person name="Ohji S."/>
            <person name="Ichikawa N."/>
        </authorList>
    </citation>
    <scope>NUCLEOTIDE SEQUENCE [LARGE SCALE GENOMIC DNA]</scope>
    <source>
        <strain evidence="2 3">NBRC 107627</strain>
    </source>
</reference>
<organism evidence="2 3">
    <name type="scientific">Kocuria turfanensis</name>
    <dbReference type="NCBI Taxonomy" id="388357"/>
    <lineage>
        <taxon>Bacteria</taxon>
        <taxon>Bacillati</taxon>
        <taxon>Actinomycetota</taxon>
        <taxon>Actinomycetes</taxon>
        <taxon>Micrococcales</taxon>
        <taxon>Micrococcaceae</taxon>
        <taxon>Kocuria</taxon>
    </lineage>
</organism>
<dbReference type="EMBL" id="BJZS01000144">
    <property type="protein sequence ID" value="GEO97538.1"/>
    <property type="molecule type" value="Genomic_DNA"/>
</dbReference>
<evidence type="ECO:0000313" key="3">
    <source>
        <dbReference type="Proteomes" id="UP000321103"/>
    </source>
</evidence>
<protein>
    <submittedName>
        <fullName evidence="2">Uncharacterized protein</fullName>
    </submittedName>
</protein>
<gene>
    <name evidence="2" type="ORF">KTU01_36610</name>
</gene>
<dbReference type="Proteomes" id="UP000321103">
    <property type="component" value="Unassembled WGS sequence"/>
</dbReference>
<feature type="region of interest" description="Disordered" evidence="1">
    <location>
        <begin position="1"/>
        <end position="25"/>
    </location>
</feature>
<proteinExistence type="predicted"/>
<accession>A0A512IIR9</accession>
<dbReference type="AlphaFoldDB" id="A0A512IIR9"/>
<comment type="caution">
    <text evidence="2">The sequence shown here is derived from an EMBL/GenBank/DDBJ whole genome shotgun (WGS) entry which is preliminary data.</text>
</comment>